<dbReference type="RefSeq" id="XP_066710561.1">
    <property type="nucleotide sequence ID" value="XM_066861451.1"/>
</dbReference>
<keyword evidence="3" id="KW-1185">Reference proteome</keyword>
<dbReference type="Proteomes" id="UP001480595">
    <property type="component" value="Unassembled WGS sequence"/>
</dbReference>
<dbReference type="EMBL" id="JAQQWL010000011">
    <property type="protein sequence ID" value="KAK8048312.1"/>
    <property type="molecule type" value="Genomic_DNA"/>
</dbReference>
<dbReference type="PANTHER" id="PTHR38420">
    <property type="entry name" value="AP-4-A PHOSPHORYLASE II"/>
    <property type="match status" value="1"/>
</dbReference>
<dbReference type="InterPro" id="IPR043171">
    <property type="entry name" value="Ap4A_phos1/2-like"/>
</dbReference>
<dbReference type="InterPro" id="IPR045759">
    <property type="entry name" value="Ap4A_phos1/2_N"/>
</dbReference>
<dbReference type="InterPro" id="IPR009163">
    <property type="entry name" value="Ap4A_phos1/2"/>
</dbReference>
<evidence type="ECO:0000313" key="2">
    <source>
        <dbReference type="EMBL" id="KAK8048312.1"/>
    </source>
</evidence>
<protein>
    <recommendedName>
        <fullName evidence="1">Ap4A phosphorylase 1/2 N-terminal domain-containing protein</fullName>
    </recommendedName>
</protein>
<gene>
    <name evidence="2" type="ORF">PG994_010042</name>
</gene>
<dbReference type="PANTHER" id="PTHR38420:SF1">
    <property type="entry name" value="PUTATIVE (AFU_ORTHOLOGUE AFUA_5G14690)-RELATED"/>
    <property type="match status" value="1"/>
</dbReference>
<dbReference type="Pfam" id="PF19327">
    <property type="entry name" value="Ap4A_phos_N"/>
    <property type="match status" value="1"/>
</dbReference>
<organism evidence="2 3">
    <name type="scientific">Apiospora phragmitis</name>
    <dbReference type="NCBI Taxonomy" id="2905665"/>
    <lineage>
        <taxon>Eukaryota</taxon>
        <taxon>Fungi</taxon>
        <taxon>Dikarya</taxon>
        <taxon>Ascomycota</taxon>
        <taxon>Pezizomycotina</taxon>
        <taxon>Sordariomycetes</taxon>
        <taxon>Xylariomycetidae</taxon>
        <taxon>Amphisphaeriales</taxon>
        <taxon>Apiosporaceae</taxon>
        <taxon>Apiospora</taxon>
    </lineage>
</organism>
<evidence type="ECO:0000259" key="1">
    <source>
        <dbReference type="Pfam" id="PF19327"/>
    </source>
</evidence>
<dbReference type="Gene3D" id="3.30.428.70">
    <property type="match status" value="1"/>
</dbReference>
<feature type="domain" description="Ap4A phosphorylase 1/2 N-terminal" evidence="1">
    <location>
        <begin position="86"/>
        <end position="185"/>
    </location>
</feature>
<dbReference type="GeneID" id="92094514"/>
<proteinExistence type="predicted"/>
<evidence type="ECO:0000313" key="3">
    <source>
        <dbReference type="Proteomes" id="UP001480595"/>
    </source>
</evidence>
<name>A0ABR1TP05_9PEZI</name>
<dbReference type="SUPFAM" id="SSF54197">
    <property type="entry name" value="HIT-like"/>
    <property type="match status" value="1"/>
</dbReference>
<dbReference type="InterPro" id="IPR036265">
    <property type="entry name" value="HIT-like_sf"/>
</dbReference>
<accession>A0ABR1TP05</accession>
<reference evidence="2 3" key="1">
    <citation type="submission" date="2023-01" db="EMBL/GenBank/DDBJ databases">
        <title>Analysis of 21 Apiospora genomes using comparative genomics revels a genus with tremendous synthesis potential of carbohydrate active enzymes and secondary metabolites.</title>
        <authorList>
            <person name="Sorensen T."/>
        </authorList>
    </citation>
    <scope>NUCLEOTIDE SEQUENCE [LARGE SCALE GENOMIC DNA]</scope>
    <source>
        <strain evidence="2 3">CBS 135458</strain>
    </source>
</reference>
<comment type="caution">
    <text evidence="2">The sequence shown here is derived from an EMBL/GenBank/DDBJ whole genome shotgun (WGS) entry which is preliminary data.</text>
</comment>
<sequence length="245" mass="26847">MASLIPRQDIGPRALDMFDNLLVQGRLFYEPTTGEVVEDQGFKVVGIFVNSSLRVREHLSTAGLSSSSFEPVPCSPKSPYWQATPQSARAEGGPFLNPDPDFVVAPIGDSHILQLSMHCIYRPAFILHTRDFAPQTDDLDISDFAAMHSAMARLGHTAPQMAIYNCGLDAGSSQGHKHMQVFASPYPFPLFPGAAVSEQGMCASGSRALSSLTEKWSDVESNIRNVPHQHYVLRLCPLDVSLNKY</sequence>